<dbReference type="RefSeq" id="WP_048690000.1">
    <property type="nucleotide sequence ID" value="NZ_KQ130483.1"/>
</dbReference>
<proteinExistence type="predicted"/>
<sequence>MIKIKNFCLISSLSLLACFQSQALTKREQAALTEVWLPKVIEVKPTPIPSDAINLTDNIYHHWQHNKGQKVKWTVENNQLTVVPGSGSIETKQSFCDMQLHIEWRSPKKTPEKSGQQLGNSGIFIQGQYEIQVLDSYDNETYSNGQAGAVYKQAAPLVNAMLPTGEWQTYDIIFKAPKFSASGQLITKAYVSVLHNGVLIQNHTEIQGATVFVGQPKYQAHGCRPLLLQDHRDEVSYRNIWLRKL</sequence>
<name>A0A0J8GYU7_9ALTE</name>
<dbReference type="EMBL" id="LAZL01000004">
    <property type="protein sequence ID" value="KMT66414.1"/>
    <property type="molecule type" value="Genomic_DNA"/>
</dbReference>
<dbReference type="PATRIC" id="fig|1513271.3.peg.853"/>
<evidence type="ECO:0000313" key="3">
    <source>
        <dbReference type="EMBL" id="KMT66414.1"/>
    </source>
</evidence>
<dbReference type="Pfam" id="PF06439">
    <property type="entry name" value="3keto-disac_hyd"/>
    <property type="match status" value="1"/>
</dbReference>
<evidence type="ECO:0000259" key="2">
    <source>
        <dbReference type="Pfam" id="PF06439"/>
    </source>
</evidence>
<dbReference type="STRING" id="1513271.XM47_04115"/>
<accession>A0A0J8GYU7</accession>
<keyword evidence="1" id="KW-0732">Signal</keyword>
<dbReference type="PROSITE" id="PS51257">
    <property type="entry name" value="PROKAR_LIPOPROTEIN"/>
    <property type="match status" value="1"/>
</dbReference>
<dbReference type="InterPro" id="IPR010496">
    <property type="entry name" value="AL/BT2_dom"/>
</dbReference>
<dbReference type="Proteomes" id="UP000037600">
    <property type="component" value="Unassembled WGS sequence"/>
</dbReference>
<dbReference type="OrthoDB" id="176168at2"/>
<dbReference type="GO" id="GO:0016787">
    <property type="term" value="F:hydrolase activity"/>
    <property type="evidence" value="ECO:0007669"/>
    <property type="project" value="InterPro"/>
</dbReference>
<keyword evidence="4" id="KW-1185">Reference proteome</keyword>
<protein>
    <recommendedName>
        <fullName evidence="2">3-keto-alpha-glucoside-1,2-lyase/3-keto-2-hydroxy-glucal hydratase domain-containing protein</fullName>
    </recommendedName>
</protein>
<gene>
    <name evidence="3" type="ORF">XM47_04115</name>
</gene>
<comment type="caution">
    <text evidence="3">The sequence shown here is derived from an EMBL/GenBank/DDBJ whole genome shotgun (WGS) entry which is preliminary data.</text>
</comment>
<organism evidence="3 4">
    <name type="scientific">Catenovulum maritimum</name>
    <dbReference type="NCBI Taxonomy" id="1513271"/>
    <lineage>
        <taxon>Bacteria</taxon>
        <taxon>Pseudomonadati</taxon>
        <taxon>Pseudomonadota</taxon>
        <taxon>Gammaproteobacteria</taxon>
        <taxon>Alteromonadales</taxon>
        <taxon>Alteromonadaceae</taxon>
        <taxon>Catenovulum</taxon>
    </lineage>
</organism>
<reference evidence="3 4" key="1">
    <citation type="submission" date="2015-04" db="EMBL/GenBank/DDBJ databases">
        <title>Draft Genome Sequence of the Novel Agar-Digesting Marine Bacterium Q1.</title>
        <authorList>
            <person name="Li Y."/>
            <person name="Li D."/>
            <person name="Chen G."/>
            <person name="Du Z."/>
        </authorList>
    </citation>
    <scope>NUCLEOTIDE SEQUENCE [LARGE SCALE GENOMIC DNA]</scope>
    <source>
        <strain evidence="3 4">Q1</strain>
    </source>
</reference>
<feature type="domain" description="3-keto-alpha-glucoside-1,2-lyase/3-keto-2-hydroxy-glucal hydratase" evidence="2">
    <location>
        <begin position="61"/>
        <end position="243"/>
    </location>
</feature>
<dbReference type="Gene3D" id="2.60.120.560">
    <property type="entry name" value="Exo-inulinase, domain 1"/>
    <property type="match status" value="1"/>
</dbReference>
<evidence type="ECO:0000313" key="4">
    <source>
        <dbReference type="Proteomes" id="UP000037600"/>
    </source>
</evidence>
<feature type="chain" id="PRO_5005298683" description="3-keto-alpha-glucoside-1,2-lyase/3-keto-2-hydroxy-glucal hydratase domain-containing protein" evidence="1">
    <location>
        <begin position="24"/>
        <end position="245"/>
    </location>
</feature>
<evidence type="ECO:0000256" key="1">
    <source>
        <dbReference type="SAM" id="SignalP"/>
    </source>
</evidence>
<feature type="signal peptide" evidence="1">
    <location>
        <begin position="1"/>
        <end position="23"/>
    </location>
</feature>
<dbReference type="AlphaFoldDB" id="A0A0J8GYU7"/>